<comment type="caution">
    <text evidence="3">The sequence shown here is derived from an EMBL/GenBank/DDBJ whole genome shotgun (WGS) entry which is preliminary data.</text>
</comment>
<protein>
    <submittedName>
        <fullName evidence="3">Serine hydrolase-domain-containing protein</fullName>
    </submittedName>
</protein>
<accession>A0ABR1KIQ0</accession>
<dbReference type="Gene3D" id="3.40.50.1820">
    <property type="entry name" value="alpha/beta hydrolase"/>
    <property type="match status" value="1"/>
</dbReference>
<organism evidence="3 4">
    <name type="scientific">Phyllosticta citriasiana</name>
    <dbReference type="NCBI Taxonomy" id="595635"/>
    <lineage>
        <taxon>Eukaryota</taxon>
        <taxon>Fungi</taxon>
        <taxon>Dikarya</taxon>
        <taxon>Ascomycota</taxon>
        <taxon>Pezizomycotina</taxon>
        <taxon>Dothideomycetes</taxon>
        <taxon>Dothideomycetes incertae sedis</taxon>
        <taxon>Botryosphaeriales</taxon>
        <taxon>Phyllostictaceae</taxon>
        <taxon>Phyllosticta</taxon>
    </lineage>
</organism>
<dbReference type="GO" id="GO:0016787">
    <property type="term" value="F:hydrolase activity"/>
    <property type="evidence" value="ECO:0007669"/>
    <property type="project" value="UniProtKB-KW"/>
</dbReference>
<dbReference type="EMBL" id="JBBPHU010000007">
    <property type="protein sequence ID" value="KAK7515603.1"/>
    <property type="molecule type" value="Genomic_DNA"/>
</dbReference>
<dbReference type="Proteomes" id="UP001363622">
    <property type="component" value="Unassembled WGS sequence"/>
</dbReference>
<reference evidence="3 4" key="1">
    <citation type="submission" date="2024-04" db="EMBL/GenBank/DDBJ databases">
        <title>Phyllosticta paracitricarpa is synonymous to the EU quarantine fungus P. citricarpa based on phylogenomic analyses.</title>
        <authorList>
            <consortium name="Lawrence Berkeley National Laboratory"/>
            <person name="Van Ingen-Buijs V.A."/>
            <person name="Van Westerhoven A.C."/>
            <person name="Haridas S."/>
            <person name="Skiadas P."/>
            <person name="Martin F."/>
            <person name="Groenewald J.Z."/>
            <person name="Crous P.W."/>
            <person name="Seidl M.F."/>
        </authorList>
    </citation>
    <scope>NUCLEOTIDE SEQUENCE [LARGE SCALE GENOMIC DNA]</scope>
    <source>
        <strain evidence="3 4">CBS 123371</strain>
    </source>
</reference>
<evidence type="ECO:0000313" key="3">
    <source>
        <dbReference type="EMBL" id="KAK7515603.1"/>
    </source>
</evidence>
<sequence length="325" mass="35772">MIYDNLIRPLFARARSAQASIARLNLLRGHFTRNLSTTTHAEETTKMAQRNPTKPIKILMLHGYTQSGPLFRNKTRALEKTLAKAFPAGLALSYPTAPVKLSRAQIPSFDTDGVKADETEEEEPEAYGWWVRKDKVEQANGKVEGEGFTYEGLETGFAKLADVLKEEGPFDGVIGFSQGGAAAGMLASLLEPGRKEAFEKAQEKGGMPYPQVMEGVHPPLKFAVSYSGFAPAANELYQAFYEPKIKTSMLHFLGSLDTVVEESRSLRLADACEKKEGRVVYHPGGHFLPSQKQPVSVLVGFIREVMAEAEAANKEESVEDMDVPF</sequence>
<keyword evidence="1 3" id="KW-0378">Hydrolase</keyword>
<dbReference type="Pfam" id="PF03959">
    <property type="entry name" value="FSH1"/>
    <property type="match status" value="1"/>
</dbReference>
<evidence type="ECO:0000259" key="2">
    <source>
        <dbReference type="Pfam" id="PF03959"/>
    </source>
</evidence>
<name>A0ABR1KIQ0_9PEZI</name>
<feature type="domain" description="Serine hydrolase" evidence="2">
    <location>
        <begin position="54"/>
        <end position="294"/>
    </location>
</feature>
<proteinExistence type="predicted"/>
<evidence type="ECO:0000313" key="4">
    <source>
        <dbReference type="Proteomes" id="UP001363622"/>
    </source>
</evidence>
<dbReference type="InterPro" id="IPR029058">
    <property type="entry name" value="AB_hydrolase_fold"/>
</dbReference>
<dbReference type="InterPro" id="IPR005645">
    <property type="entry name" value="FSH-like_dom"/>
</dbReference>
<gene>
    <name evidence="3" type="ORF">IWZ03DRAFT_207104</name>
</gene>
<dbReference type="InterPro" id="IPR050593">
    <property type="entry name" value="LovG"/>
</dbReference>
<dbReference type="PANTHER" id="PTHR48070">
    <property type="entry name" value="ESTERASE OVCA2"/>
    <property type="match status" value="1"/>
</dbReference>
<dbReference type="PANTHER" id="PTHR48070:SF6">
    <property type="entry name" value="ESTERASE OVCA2"/>
    <property type="match status" value="1"/>
</dbReference>
<keyword evidence="4" id="KW-1185">Reference proteome</keyword>
<evidence type="ECO:0000256" key="1">
    <source>
        <dbReference type="ARBA" id="ARBA00022801"/>
    </source>
</evidence>
<dbReference type="SUPFAM" id="SSF53474">
    <property type="entry name" value="alpha/beta-Hydrolases"/>
    <property type="match status" value="1"/>
</dbReference>